<organism evidence="1 2">
    <name type="scientific">Spirosoma sordidisoli</name>
    <dbReference type="NCBI Taxonomy" id="2502893"/>
    <lineage>
        <taxon>Bacteria</taxon>
        <taxon>Pseudomonadati</taxon>
        <taxon>Bacteroidota</taxon>
        <taxon>Cytophagia</taxon>
        <taxon>Cytophagales</taxon>
        <taxon>Cytophagaceae</taxon>
        <taxon>Spirosoma</taxon>
    </lineage>
</organism>
<evidence type="ECO:0000313" key="2">
    <source>
        <dbReference type="Proteomes" id="UP000290407"/>
    </source>
</evidence>
<comment type="caution">
    <text evidence="1">The sequence shown here is derived from an EMBL/GenBank/DDBJ whole genome shotgun (WGS) entry which is preliminary data.</text>
</comment>
<reference evidence="1 2" key="1">
    <citation type="submission" date="2019-01" db="EMBL/GenBank/DDBJ databases">
        <title>Spirosoma flava sp. nov., a propanil-degrading bacterium isolated from herbicide-contaminated soil.</title>
        <authorList>
            <person name="Zhang L."/>
            <person name="Jiang J.-D."/>
        </authorList>
    </citation>
    <scope>NUCLEOTIDE SEQUENCE [LARGE SCALE GENOMIC DNA]</scope>
    <source>
        <strain evidence="1 2">TY50</strain>
    </source>
</reference>
<dbReference type="EMBL" id="SBLB01000016">
    <property type="protein sequence ID" value="RYC66348.1"/>
    <property type="molecule type" value="Genomic_DNA"/>
</dbReference>
<dbReference type="RefSeq" id="WP_129606899.1">
    <property type="nucleotide sequence ID" value="NZ_SBLB01000016.1"/>
</dbReference>
<evidence type="ECO:0000313" key="1">
    <source>
        <dbReference type="EMBL" id="RYC66348.1"/>
    </source>
</evidence>
<dbReference type="AlphaFoldDB" id="A0A4V1RVD1"/>
<accession>A0A4V1RVD1</accession>
<sequence length="312" mass="33690">MGLKDVLSDISTNAGVSFHQPQSGVRTPGSNYVALGLVQRNAIPDFGQQYTPPGGGAPVAVTGANIVGFIKQLAFLDRAVFFGNGMLSGKKGLPEGYKESAKYGTRTMERETGDVKENAEFDFKHFYLNIGFFNGLRSRLRQWDVYVFTQSTVFCLRWDSDEVVFHSIGHLIDADITKEIAGKFSISWTSEGEKQPVTGVAEASLAEDTMRYSFGAEVVTGLVAVPGQPDRYTLTGAVAGSLTRTVTEGGTVTYVIFRDAKTPITTEQVTINSLTGKVDFAATLAAGRYTFTVVGYNTSGVFGSYTITVDKL</sequence>
<name>A0A4V1RVD1_9BACT</name>
<protein>
    <submittedName>
        <fullName evidence="1">Uncharacterized protein</fullName>
    </submittedName>
</protein>
<keyword evidence="2" id="KW-1185">Reference proteome</keyword>
<proteinExistence type="predicted"/>
<gene>
    <name evidence="1" type="ORF">EQG79_30205</name>
</gene>
<dbReference type="Proteomes" id="UP000290407">
    <property type="component" value="Unassembled WGS sequence"/>
</dbReference>